<protein>
    <submittedName>
        <fullName evidence="2">Conjugal transfer protein TraE</fullName>
    </submittedName>
</protein>
<evidence type="ECO:0000256" key="1">
    <source>
        <dbReference type="SAM" id="Phobius"/>
    </source>
</evidence>
<reference evidence="2 3" key="1">
    <citation type="submission" date="2014-07" db="EMBL/GenBank/DDBJ databases">
        <authorList>
            <person name="McCorrison J."/>
            <person name="Sanka R."/>
            <person name="Torralba M."/>
            <person name="Gillis M."/>
            <person name="Haft D.H."/>
            <person name="Methe B."/>
            <person name="Sutton G."/>
            <person name="Nelson K.E."/>
        </authorList>
    </citation>
    <scope>NUCLEOTIDE SEQUENCE [LARGE SCALE GENOMIC DNA]</scope>
    <source>
        <strain evidence="2 3">DNF00882</strain>
    </source>
</reference>
<feature type="transmembrane region" description="Helical" evidence="1">
    <location>
        <begin position="66"/>
        <end position="84"/>
    </location>
</feature>
<name>A0A096C108_9BACT</name>
<keyword evidence="1" id="KW-1133">Transmembrane helix</keyword>
<dbReference type="InterPro" id="IPR025408">
    <property type="entry name" value="DUF4134"/>
</dbReference>
<keyword evidence="1" id="KW-0812">Transmembrane</keyword>
<dbReference type="AlphaFoldDB" id="A0A096C108"/>
<organism evidence="2 3">
    <name type="scientific">Prevotella disiens DNF00882</name>
    <dbReference type="NCBI Taxonomy" id="1401075"/>
    <lineage>
        <taxon>Bacteria</taxon>
        <taxon>Pseudomonadati</taxon>
        <taxon>Bacteroidota</taxon>
        <taxon>Bacteroidia</taxon>
        <taxon>Bacteroidales</taxon>
        <taxon>Prevotellaceae</taxon>
        <taxon>Prevotella</taxon>
    </lineage>
</organism>
<gene>
    <name evidence="2" type="ORF">HMPREF0654_08135</name>
</gene>
<comment type="caution">
    <text evidence="2">The sequence shown here is derived from an EMBL/GenBank/DDBJ whole genome shotgun (WGS) entry which is preliminary data.</text>
</comment>
<feature type="transmembrane region" description="Helical" evidence="1">
    <location>
        <begin position="96"/>
        <end position="118"/>
    </location>
</feature>
<dbReference type="Proteomes" id="UP000029538">
    <property type="component" value="Unassembled WGS sequence"/>
</dbReference>
<dbReference type="Pfam" id="PF13572">
    <property type="entry name" value="DUF4134"/>
    <property type="match status" value="1"/>
</dbReference>
<keyword evidence="1" id="KW-0472">Membrane</keyword>
<sequence>MFQLKRFLDSAKKVAGKSKISLNRGFTLFMFGFMGGVQAFAQSRGAGGFTSATNEISSYADPVKKLMYAIAAVIALVGAFNVYFKMQNGDQDVKKTIMMTIGGCVAMVAMATALPMFFK</sequence>
<feature type="transmembrane region" description="Helical" evidence="1">
    <location>
        <begin position="21"/>
        <end position="41"/>
    </location>
</feature>
<evidence type="ECO:0000313" key="3">
    <source>
        <dbReference type="Proteomes" id="UP000029538"/>
    </source>
</evidence>
<evidence type="ECO:0000313" key="2">
    <source>
        <dbReference type="EMBL" id="KGF48687.1"/>
    </source>
</evidence>
<accession>A0A096C108</accession>
<dbReference type="EMBL" id="JRNR01000080">
    <property type="protein sequence ID" value="KGF48687.1"/>
    <property type="molecule type" value="Genomic_DNA"/>
</dbReference>
<proteinExistence type="predicted"/>
<dbReference type="RefSeq" id="WP_036883801.1">
    <property type="nucleotide sequence ID" value="NZ_JRNR01000080.1"/>
</dbReference>